<dbReference type="AlphaFoldDB" id="A0A7S4EAD6"/>
<organism evidence="3">
    <name type="scientific">Pelagomonas calceolata</name>
    <dbReference type="NCBI Taxonomy" id="35677"/>
    <lineage>
        <taxon>Eukaryota</taxon>
        <taxon>Sar</taxon>
        <taxon>Stramenopiles</taxon>
        <taxon>Ochrophyta</taxon>
        <taxon>Pelagophyceae</taxon>
        <taxon>Pelagomonadales</taxon>
        <taxon>Pelagomonadaceae</taxon>
        <taxon>Pelagomonas</taxon>
    </lineage>
</organism>
<evidence type="ECO:0000313" key="5">
    <source>
        <dbReference type="Proteomes" id="UP000789595"/>
    </source>
</evidence>
<evidence type="ECO:0000256" key="1">
    <source>
        <dbReference type="SAM" id="SignalP"/>
    </source>
</evidence>
<dbReference type="Proteomes" id="UP000789595">
    <property type="component" value="Unassembled WGS sequence"/>
</dbReference>
<protein>
    <recommendedName>
        <fullName evidence="2">Spore protein YkvP/CgeB glycosyl transferase-like domain-containing protein</fullName>
    </recommendedName>
</protein>
<proteinExistence type="predicted"/>
<dbReference type="OrthoDB" id="204665at2759"/>
<name>A0A7S4EAD6_9STRA</name>
<dbReference type="InterPro" id="IPR055259">
    <property type="entry name" value="YkvP/CgeB_Glyco_trans-like"/>
</dbReference>
<accession>A0A7S4EAD6</accession>
<dbReference type="EMBL" id="CAKKNE010000004">
    <property type="protein sequence ID" value="CAH0373694.1"/>
    <property type="molecule type" value="Genomic_DNA"/>
</dbReference>
<evidence type="ECO:0000259" key="2">
    <source>
        <dbReference type="Pfam" id="PF13524"/>
    </source>
</evidence>
<keyword evidence="1" id="KW-0732">Signal</keyword>
<feature type="domain" description="Spore protein YkvP/CgeB glycosyl transferase-like" evidence="2">
    <location>
        <begin position="213"/>
        <end position="369"/>
    </location>
</feature>
<gene>
    <name evidence="3" type="ORF">PCAL00307_LOCUS15275</name>
    <name evidence="4" type="ORF">PECAL_4P09210</name>
</gene>
<evidence type="ECO:0000313" key="3">
    <source>
        <dbReference type="EMBL" id="CAE0699839.1"/>
    </source>
</evidence>
<reference evidence="3" key="1">
    <citation type="submission" date="2021-01" db="EMBL/GenBank/DDBJ databases">
        <authorList>
            <person name="Corre E."/>
            <person name="Pelletier E."/>
            <person name="Niang G."/>
            <person name="Scheremetjew M."/>
            <person name="Finn R."/>
            <person name="Kale V."/>
            <person name="Holt S."/>
            <person name="Cochrane G."/>
            <person name="Meng A."/>
            <person name="Brown T."/>
            <person name="Cohen L."/>
        </authorList>
    </citation>
    <scope>NUCLEOTIDE SEQUENCE</scope>
    <source>
        <strain evidence="3">CCMP1756</strain>
    </source>
</reference>
<dbReference type="EMBL" id="HBIW01017713">
    <property type="protein sequence ID" value="CAE0699839.1"/>
    <property type="molecule type" value="Transcribed_RNA"/>
</dbReference>
<evidence type="ECO:0000313" key="4">
    <source>
        <dbReference type="EMBL" id="CAH0373694.1"/>
    </source>
</evidence>
<keyword evidence="5" id="KW-1185">Reference proteome</keyword>
<sequence length="807" mass="88640">MDGFRLLLAYCVLVAFARSTNLDLGLKIALHAQSKSSLHGWVAGSEVTTRGLRRAFLKRADVSIVEIFAPFCYEGIAHQWDMLLVEGFSGPVQSVIRGMRRFNKQIAVFHWCLDTYPTLASVAAIDVDSFLTNSRLLALHGFTMAGGNVLGLASPWFHKANLAPREFVALAVDTREMKPPSDARAHPSSNDTVVVYLGQPSYSKALLAKTLLALYDVPGVRLKIYGSAWDHFSLQDKDYARLAACCWQGRLPSGSIARLYANATVILGTTDSSQRRLGMVNNRVFEALACSGGQFVAVEERGVDFFSELRGAIRSHGVVTYATTDGIKAITDLLVAYHPSSTLLRRVAAKARAHAIRHHTYDTRAAIILNVAARHYNSVRSQKPRSGRPIVTVIVDGGDIVDWEFIYGLLPAFLAHDREWQLRVFDASTMDVNAIAGSALVVARGPWGGVAMRLVSALDDFAACATGGGIRGMPRRPVTAISLQHVRSPALPMGINCKEVLRFDAIFHDSIVSKLPLCLEHHPNARVALGVNVAALHKDWFCSTTGSCAGSANGRDNYETRKLWVYNKNTAPKQEMECLDWYDFASWNGGKHIRSYRRRCVHVQRLMRAETFLAVLRSSQPLGLLFSQPSDIGTFLYLASLAVGAVIRTPGDNASLVRVLSLGPKILANYFCLETLTNVLVNTLVWTLDSPRSIADLEIMAPGEEDTLVCSHDVQNPGSIWKCSIPVTVSLQSFVPPDDGVWCVHVNEIELVCQGDTKEQVRADFEFDLGDMTAYTVRVCAVLRSPNADLGRLSVVRRSRSISLVLT</sequence>
<feature type="chain" id="PRO_5036404054" description="Spore protein YkvP/CgeB glycosyl transferase-like domain-containing protein" evidence="1">
    <location>
        <begin position="20"/>
        <end position="807"/>
    </location>
</feature>
<dbReference type="Pfam" id="PF13524">
    <property type="entry name" value="Glyco_trans_1_2"/>
    <property type="match status" value="1"/>
</dbReference>
<feature type="signal peptide" evidence="1">
    <location>
        <begin position="1"/>
        <end position="19"/>
    </location>
</feature>
<reference evidence="4" key="2">
    <citation type="submission" date="2021-11" db="EMBL/GenBank/DDBJ databases">
        <authorList>
            <consortium name="Genoscope - CEA"/>
            <person name="William W."/>
        </authorList>
    </citation>
    <scope>NUCLEOTIDE SEQUENCE</scope>
</reference>